<evidence type="ECO:0000313" key="1">
    <source>
        <dbReference type="EMBL" id="KAF4594848.1"/>
    </source>
</evidence>
<evidence type="ECO:0000313" key="2">
    <source>
        <dbReference type="Proteomes" id="UP000562929"/>
    </source>
</evidence>
<dbReference type="EMBL" id="JAACLJ010000001">
    <property type="protein sequence ID" value="KAF4594848.1"/>
    <property type="molecule type" value="Genomic_DNA"/>
</dbReference>
<keyword evidence="2" id="KW-1185">Reference proteome</keyword>
<organism evidence="1 2">
    <name type="scientific">Ophiocordyceps camponoti-floridani</name>
    <dbReference type="NCBI Taxonomy" id="2030778"/>
    <lineage>
        <taxon>Eukaryota</taxon>
        <taxon>Fungi</taxon>
        <taxon>Dikarya</taxon>
        <taxon>Ascomycota</taxon>
        <taxon>Pezizomycotina</taxon>
        <taxon>Sordariomycetes</taxon>
        <taxon>Hypocreomycetidae</taxon>
        <taxon>Hypocreales</taxon>
        <taxon>Ophiocordycipitaceae</taxon>
        <taxon>Ophiocordyceps</taxon>
    </lineage>
</organism>
<gene>
    <name evidence="1" type="ORF">GQ602_000461</name>
</gene>
<name>A0A8H4QCG9_9HYPO</name>
<comment type="caution">
    <text evidence="1">The sequence shown here is derived from an EMBL/GenBank/DDBJ whole genome shotgun (WGS) entry which is preliminary data.</text>
</comment>
<dbReference type="OrthoDB" id="3553044at2759"/>
<protein>
    <submittedName>
        <fullName evidence="1">Uncharacterized protein</fullName>
    </submittedName>
</protein>
<sequence>MLALQRRYGCYNSTRIDLAVGAGDEAVELMPNPFIIDTLNRSVVHLPPEGWQMLDRSLLGVEAEGRALKLRFWRSR</sequence>
<proteinExistence type="predicted"/>
<reference evidence="1 2" key="1">
    <citation type="journal article" date="2020" name="G3 (Bethesda)">
        <title>Genetic Underpinnings of Host Manipulation by Ophiocordyceps as Revealed by Comparative Transcriptomics.</title>
        <authorList>
            <person name="Will I."/>
            <person name="Das B."/>
            <person name="Trinh T."/>
            <person name="Brachmann A."/>
            <person name="Ohm R.A."/>
            <person name="de Bekker C."/>
        </authorList>
    </citation>
    <scope>NUCLEOTIDE SEQUENCE [LARGE SCALE GENOMIC DNA]</scope>
    <source>
        <strain evidence="1 2">EC05</strain>
    </source>
</reference>
<accession>A0A8H4QCG9</accession>
<dbReference type="AlphaFoldDB" id="A0A8H4QCG9"/>
<dbReference type="Proteomes" id="UP000562929">
    <property type="component" value="Unassembled WGS sequence"/>
</dbReference>